<evidence type="ECO:0000256" key="4">
    <source>
        <dbReference type="RuleBase" id="RU362005"/>
    </source>
</evidence>
<proteinExistence type="inferred from homology"/>
<dbReference type="GO" id="GO:0045901">
    <property type="term" value="P:positive regulation of translational elongation"/>
    <property type="evidence" value="ECO:0007669"/>
    <property type="project" value="UniProtKB-UniRule"/>
</dbReference>
<dbReference type="InterPro" id="IPR048670">
    <property type="entry name" value="IF5A-like_N"/>
</dbReference>
<evidence type="ECO:0000256" key="3">
    <source>
        <dbReference type="ARBA" id="ARBA00023071"/>
    </source>
</evidence>
<dbReference type="InterPro" id="IPR019769">
    <property type="entry name" value="Trans_elong_IF5A_hypusine_site"/>
</dbReference>
<dbReference type="SUPFAM" id="SSF50104">
    <property type="entry name" value="Translation proteins SH3-like domain"/>
    <property type="match status" value="1"/>
</dbReference>
<dbReference type="Pfam" id="PF21485">
    <property type="entry name" value="IF5A-like_N"/>
    <property type="match status" value="1"/>
</dbReference>
<dbReference type="InterPro" id="IPR020189">
    <property type="entry name" value="IF5A_C"/>
</dbReference>
<dbReference type="EMBL" id="CAUWAG010000010">
    <property type="protein sequence ID" value="CAJ2507510.1"/>
    <property type="molecule type" value="Genomic_DNA"/>
</dbReference>
<dbReference type="Pfam" id="PF01287">
    <property type="entry name" value="eIF-5a"/>
    <property type="match status" value="1"/>
</dbReference>
<comment type="PTM">
    <text evidence="4">eIF-5A seems to be the only eukaryotic protein to have a hypusine residue which is a post-translational modification of a lysine by the addition of a butylamino group.</text>
</comment>
<dbReference type="InterPro" id="IPR001884">
    <property type="entry name" value="IF5A-like"/>
</dbReference>
<evidence type="ECO:0000256" key="2">
    <source>
        <dbReference type="ARBA" id="ARBA00022917"/>
    </source>
</evidence>
<feature type="region of interest" description="Disordered" evidence="5">
    <location>
        <begin position="1"/>
        <end position="23"/>
    </location>
</feature>
<dbReference type="NCBIfam" id="TIGR00037">
    <property type="entry name" value="eIF_5A"/>
    <property type="match status" value="1"/>
</dbReference>
<name>A0AAI8VNE2_9PEZI</name>
<comment type="similarity">
    <text evidence="1 4">Belongs to the eIF-5A family.</text>
</comment>
<dbReference type="InterPro" id="IPR008991">
    <property type="entry name" value="Translation_prot_SH3-like_sf"/>
</dbReference>
<evidence type="ECO:0000313" key="7">
    <source>
        <dbReference type="EMBL" id="CAJ2507510.1"/>
    </source>
</evidence>
<accession>A0AAI8VNE2</accession>
<dbReference type="PANTHER" id="PTHR11673">
    <property type="entry name" value="TRANSLATION INITIATION FACTOR 5A FAMILY MEMBER"/>
    <property type="match status" value="1"/>
</dbReference>
<protein>
    <recommendedName>
        <fullName evidence="4">Eukaryotic translation initiation factor 5A</fullName>
        <shortName evidence="4">eIF-5A</shortName>
    </recommendedName>
</protein>
<comment type="caution">
    <text evidence="7">The sequence shown here is derived from an EMBL/GenBank/DDBJ whole genome shotgun (WGS) entry which is preliminary data.</text>
</comment>
<keyword evidence="3 4" id="KW-0385">Hypusine</keyword>
<dbReference type="GO" id="GO:0045905">
    <property type="term" value="P:positive regulation of translational termination"/>
    <property type="evidence" value="ECO:0007669"/>
    <property type="project" value="UniProtKB-UniRule"/>
</dbReference>
<evidence type="ECO:0000256" key="1">
    <source>
        <dbReference type="ARBA" id="ARBA00006016"/>
    </source>
</evidence>
<comment type="function">
    <text evidence="4">Translation factor that promotes translation elongation and termination, particularly upon ribosome stalling at specific amino acid sequence contexts. Binds between the exit (E) and peptidyl (P) site of the ribosome and promotes rescue of stalled ribosome: specifically required for efficient translation of polyproline-containing peptides as well as other motifs that stall the ribosome. Acts as ribosome quality control (RQC) cofactor by joining the RQC complex to facilitate peptidyl transfer during CAT tailing step.</text>
</comment>
<organism evidence="7 8">
    <name type="scientific">Anthostomella pinea</name>
    <dbReference type="NCBI Taxonomy" id="933095"/>
    <lineage>
        <taxon>Eukaryota</taxon>
        <taxon>Fungi</taxon>
        <taxon>Dikarya</taxon>
        <taxon>Ascomycota</taxon>
        <taxon>Pezizomycotina</taxon>
        <taxon>Sordariomycetes</taxon>
        <taxon>Xylariomycetidae</taxon>
        <taxon>Xylariales</taxon>
        <taxon>Xylariaceae</taxon>
        <taxon>Anthostomella</taxon>
    </lineage>
</organism>
<dbReference type="GO" id="GO:0003746">
    <property type="term" value="F:translation elongation factor activity"/>
    <property type="evidence" value="ECO:0007669"/>
    <property type="project" value="UniProtKB-UniRule"/>
</dbReference>
<dbReference type="SMART" id="SM01376">
    <property type="entry name" value="eIF-5a"/>
    <property type="match status" value="1"/>
</dbReference>
<dbReference type="PIRSF" id="PIRSF003025">
    <property type="entry name" value="eIF5A"/>
    <property type="match status" value="1"/>
</dbReference>
<dbReference type="Gene3D" id="2.40.50.140">
    <property type="entry name" value="Nucleic acid-binding proteins"/>
    <property type="match status" value="1"/>
</dbReference>
<evidence type="ECO:0000259" key="6">
    <source>
        <dbReference type="SMART" id="SM01376"/>
    </source>
</evidence>
<dbReference type="GO" id="GO:0043022">
    <property type="term" value="F:ribosome binding"/>
    <property type="evidence" value="ECO:0007669"/>
    <property type="project" value="UniProtKB-UniRule"/>
</dbReference>
<dbReference type="GO" id="GO:0003723">
    <property type="term" value="F:RNA binding"/>
    <property type="evidence" value="ECO:0007669"/>
    <property type="project" value="InterPro"/>
</dbReference>
<dbReference type="Gene3D" id="2.30.30.30">
    <property type="match status" value="1"/>
</dbReference>
<feature type="domain" description="Translation initiation factor 5A C-terminal" evidence="6">
    <location>
        <begin position="91"/>
        <end position="166"/>
    </location>
</feature>
<dbReference type="Proteomes" id="UP001295740">
    <property type="component" value="Unassembled WGS sequence"/>
</dbReference>
<keyword evidence="2 4" id="KW-0648">Protein biosynthesis</keyword>
<reference evidence="7" key="1">
    <citation type="submission" date="2023-10" db="EMBL/GenBank/DDBJ databases">
        <authorList>
            <person name="Hackl T."/>
        </authorList>
    </citation>
    <scope>NUCLEOTIDE SEQUENCE</scope>
</reference>
<evidence type="ECO:0000256" key="5">
    <source>
        <dbReference type="SAM" id="MobiDB-lite"/>
    </source>
</evidence>
<sequence>MSSSTDEQYGNIDFSAGDAGASHTRPTAANGLRVGGHVILDGDKPCKIIQIIKSKPGKHGHAKLVIAGTDIFTGKKHDGGGPAAHSMTVPVVKRNTYMLLYIKGQQKGGKEFLSLFDYDARAEKPDDVKLPDGELGERIKAAFSDEKSIDVVVLSAMGKEVVVDFSLAKND</sequence>
<gene>
    <name evidence="7" type="ORF">KHLLAP_LOCUS7978</name>
</gene>
<dbReference type="PROSITE" id="PS00302">
    <property type="entry name" value="IF5A_HYPUSINE"/>
    <property type="match status" value="1"/>
</dbReference>
<keyword evidence="8" id="KW-1185">Reference proteome</keyword>
<evidence type="ECO:0000313" key="8">
    <source>
        <dbReference type="Proteomes" id="UP001295740"/>
    </source>
</evidence>
<dbReference type="InterPro" id="IPR014722">
    <property type="entry name" value="Rib_uL2_dom2"/>
</dbReference>
<dbReference type="AlphaFoldDB" id="A0AAI8VNE2"/>
<dbReference type="SUPFAM" id="SSF50249">
    <property type="entry name" value="Nucleic acid-binding proteins"/>
    <property type="match status" value="1"/>
</dbReference>
<dbReference type="InterPro" id="IPR012340">
    <property type="entry name" value="NA-bd_OB-fold"/>
</dbReference>